<dbReference type="AlphaFoldDB" id="A0A7X2Z9L0"/>
<organism evidence="8 9">
    <name type="scientific">Paenibacillus validus</name>
    <dbReference type="NCBI Taxonomy" id="44253"/>
    <lineage>
        <taxon>Bacteria</taxon>
        <taxon>Bacillati</taxon>
        <taxon>Bacillota</taxon>
        <taxon>Bacilli</taxon>
        <taxon>Bacillales</taxon>
        <taxon>Paenibacillaceae</taxon>
        <taxon>Paenibacillus</taxon>
    </lineage>
</organism>
<protein>
    <recommendedName>
        <fullName evidence="6">TVP38/TMEM64 family membrane protein</fullName>
    </recommendedName>
</protein>
<accession>A0A7X2Z9L0</accession>
<reference evidence="8 9" key="1">
    <citation type="submission" date="2019-11" db="EMBL/GenBank/DDBJ databases">
        <title>Draft genome sequences of five Paenibacillus species of dairy origin.</title>
        <authorList>
            <person name="Olajide A.M."/>
            <person name="Chen S."/>
            <person name="Lapointe G."/>
        </authorList>
    </citation>
    <scope>NUCLEOTIDE SEQUENCE [LARGE SCALE GENOMIC DNA]</scope>
    <source>
        <strain evidence="8 9">2CS3</strain>
    </source>
</reference>
<feature type="domain" description="VTT" evidence="7">
    <location>
        <begin position="52"/>
        <end position="169"/>
    </location>
</feature>
<feature type="transmembrane region" description="Helical" evidence="6">
    <location>
        <begin position="7"/>
        <end position="29"/>
    </location>
</feature>
<evidence type="ECO:0000313" key="9">
    <source>
        <dbReference type="Proteomes" id="UP000450917"/>
    </source>
</evidence>
<feature type="transmembrane region" description="Helical" evidence="6">
    <location>
        <begin position="35"/>
        <end position="55"/>
    </location>
</feature>
<feature type="transmembrane region" description="Helical" evidence="6">
    <location>
        <begin position="178"/>
        <end position="199"/>
    </location>
</feature>
<keyword evidence="2 6" id="KW-1003">Cell membrane</keyword>
<feature type="transmembrane region" description="Helical" evidence="6">
    <location>
        <begin position="146"/>
        <end position="166"/>
    </location>
</feature>
<dbReference type="Pfam" id="PF09335">
    <property type="entry name" value="VTT_dom"/>
    <property type="match status" value="1"/>
</dbReference>
<evidence type="ECO:0000256" key="4">
    <source>
        <dbReference type="ARBA" id="ARBA00022989"/>
    </source>
</evidence>
<feature type="transmembrane region" description="Helical" evidence="6">
    <location>
        <begin position="117"/>
        <end position="139"/>
    </location>
</feature>
<sequence length="209" mass="22952">MYKKLGLAILYLGIAYLIYIYGDVILAWFYPSNQVAVVIIIATLMALFPVIPYPVVGGVIGAAYGPALGAVITWAGSATASMLMFLFIRYGYQEWGVRILHRHNSLGKITALFEQNAFLAILFTRLIPFVPSILVNIYSALSRVSFAAYAAASSLGKIPAMLLFALVGDHLMTEPGNIVITIGIYGVFLGLIVLIYHLWKKKRGFVQEN</sequence>
<evidence type="ECO:0000313" key="8">
    <source>
        <dbReference type="EMBL" id="MUG70133.1"/>
    </source>
</evidence>
<name>A0A7X2Z9L0_9BACL</name>
<keyword evidence="4 6" id="KW-1133">Transmembrane helix</keyword>
<keyword evidence="5 6" id="KW-0472">Membrane</keyword>
<dbReference type="InterPro" id="IPR032816">
    <property type="entry name" value="VTT_dom"/>
</dbReference>
<evidence type="ECO:0000256" key="5">
    <source>
        <dbReference type="ARBA" id="ARBA00023136"/>
    </source>
</evidence>
<gene>
    <name evidence="8" type="ORF">GNP93_05505</name>
</gene>
<dbReference type="PANTHER" id="PTHR12677">
    <property type="entry name" value="GOLGI APPARATUS MEMBRANE PROTEIN TVP38-RELATED"/>
    <property type="match status" value="1"/>
</dbReference>
<dbReference type="RefSeq" id="WP_155614205.1">
    <property type="nucleotide sequence ID" value="NZ_JBDLZV010000001.1"/>
</dbReference>
<evidence type="ECO:0000256" key="6">
    <source>
        <dbReference type="RuleBase" id="RU366058"/>
    </source>
</evidence>
<evidence type="ECO:0000256" key="3">
    <source>
        <dbReference type="ARBA" id="ARBA00022692"/>
    </source>
</evidence>
<proteinExistence type="inferred from homology"/>
<dbReference type="EMBL" id="WNZX01000003">
    <property type="protein sequence ID" value="MUG70133.1"/>
    <property type="molecule type" value="Genomic_DNA"/>
</dbReference>
<dbReference type="InterPro" id="IPR015414">
    <property type="entry name" value="TMEM64"/>
</dbReference>
<feature type="transmembrane region" description="Helical" evidence="6">
    <location>
        <begin position="67"/>
        <end position="88"/>
    </location>
</feature>
<comment type="subcellular location">
    <subcellularLocation>
        <location evidence="1 6">Cell membrane</location>
        <topology evidence="1 6">Multi-pass membrane protein</topology>
    </subcellularLocation>
</comment>
<evidence type="ECO:0000256" key="2">
    <source>
        <dbReference type="ARBA" id="ARBA00022475"/>
    </source>
</evidence>
<dbReference type="GO" id="GO:0005886">
    <property type="term" value="C:plasma membrane"/>
    <property type="evidence" value="ECO:0007669"/>
    <property type="project" value="UniProtKB-SubCell"/>
</dbReference>
<dbReference type="Proteomes" id="UP000450917">
    <property type="component" value="Unassembled WGS sequence"/>
</dbReference>
<comment type="similarity">
    <text evidence="6">Belongs to the TVP38/TMEM64 family.</text>
</comment>
<evidence type="ECO:0000259" key="7">
    <source>
        <dbReference type="Pfam" id="PF09335"/>
    </source>
</evidence>
<comment type="caution">
    <text evidence="8">The sequence shown here is derived from an EMBL/GenBank/DDBJ whole genome shotgun (WGS) entry which is preliminary data.</text>
</comment>
<evidence type="ECO:0000256" key="1">
    <source>
        <dbReference type="ARBA" id="ARBA00004651"/>
    </source>
</evidence>
<keyword evidence="3 6" id="KW-0812">Transmembrane</keyword>
<dbReference type="PANTHER" id="PTHR12677:SF59">
    <property type="entry name" value="GOLGI APPARATUS MEMBRANE PROTEIN TVP38-RELATED"/>
    <property type="match status" value="1"/>
</dbReference>
<keyword evidence="9" id="KW-1185">Reference proteome</keyword>